<evidence type="ECO:0000313" key="3">
    <source>
        <dbReference type="Proteomes" id="UP000198727"/>
    </source>
</evidence>
<dbReference type="Proteomes" id="UP000198727">
    <property type="component" value="Unassembled WGS sequence"/>
</dbReference>
<dbReference type="AlphaFoldDB" id="A0A1I5TI84"/>
<keyword evidence="3" id="KW-1185">Reference proteome</keyword>
<name>A0A1I5TI84_9PSEU</name>
<dbReference type="STRING" id="587909.SAMN05421810_103537"/>
<reference evidence="3" key="1">
    <citation type="submission" date="2016-10" db="EMBL/GenBank/DDBJ databases">
        <authorList>
            <person name="Varghese N."/>
            <person name="Submissions S."/>
        </authorList>
    </citation>
    <scope>NUCLEOTIDE SEQUENCE [LARGE SCALE GENOMIC DNA]</scope>
    <source>
        <strain evidence="3">CGMCC 4.5579</strain>
    </source>
</reference>
<organism evidence="2 3">
    <name type="scientific">Amycolatopsis arida</name>
    <dbReference type="NCBI Taxonomy" id="587909"/>
    <lineage>
        <taxon>Bacteria</taxon>
        <taxon>Bacillati</taxon>
        <taxon>Actinomycetota</taxon>
        <taxon>Actinomycetes</taxon>
        <taxon>Pseudonocardiales</taxon>
        <taxon>Pseudonocardiaceae</taxon>
        <taxon>Amycolatopsis</taxon>
    </lineage>
</organism>
<evidence type="ECO:0000256" key="1">
    <source>
        <dbReference type="SAM" id="MobiDB-lite"/>
    </source>
</evidence>
<proteinExistence type="predicted"/>
<feature type="region of interest" description="Disordered" evidence="1">
    <location>
        <begin position="19"/>
        <end position="40"/>
    </location>
</feature>
<gene>
    <name evidence="2" type="ORF">SAMN05421810_103537</name>
</gene>
<dbReference type="RefSeq" id="WP_134046061.1">
    <property type="nucleotide sequence ID" value="NZ_FOWW01000003.1"/>
</dbReference>
<protein>
    <submittedName>
        <fullName evidence="2">Uncharacterized protein</fullName>
    </submittedName>
</protein>
<dbReference type="EMBL" id="FOWW01000003">
    <property type="protein sequence ID" value="SFP82735.1"/>
    <property type="molecule type" value="Genomic_DNA"/>
</dbReference>
<dbReference type="PROSITE" id="PS51257">
    <property type="entry name" value="PROKAR_LIPOPROTEIN"/>
    <property type="match status" value="1"/>
</dbReference>
<evidence type="ECO:0000313" key="2">
    <source>
        <dbReference type="EMBL" id="SFP82735.1"/>
    </source>
</evidence>
<accession>A0A1I5TI84</accession>
<sequence length="186" mass="19394">MRVVVLVGALAVVLSGCGGEEAPRASGPPSMPPPSTQRPVGELDRLPNLASVLTADRVTELLGGPARPLSSPRSTPHSLRLAVCNPDFTATLTLSADAVRSAGGSSVDLAGRMFRDGLIPPERFRAVSVRGADEAALKLEEGAVRVTTRTGNVLIDLRHVGDAPAEALRDRVVRLATDLVALLPRS</sequence>